<keyword evidence="7" id="KW-1185">Reference proteome</keyword>
<evidence type="ECO:0000313" key="6">
    <source>
        <dbReference type="EMBL" id="KAJ6371753.1"/>
    </source>
</evidence>
<proteinExistence type="inferred from homology"/>
<feature type="chain" id="PRO_5046697885" description="Prohibitin" evidence="5">
    <location>
        <begin position="21"/>
        <end position="138"/>
    </location>
</feature>
<evidence type="ECO:0000256" key="2">
    <source>
        <dbReference type="ARBA" id="ARBA00009658"/>
    </source>
</evidence>
<dbReference type="PANTHER" id="PTHR23222:SF1">
    <property type="entry name" value="PROHIBITIN-2"/>
    <property type="match status" value="1"/>
</dbReference>
<accession>A0ABQ9B3S5</accession>
<evidence type="ECO:0000313" key="7">
    <source>
        <dbReference type="Proteomes" id="UP001141253"/>
    </source>
</evidence>
<dbReference type="InterPro" id="IPR000163">
    <property type="entry name" value="Prohibitin"/>
</dbReference>
<comment type="subcellular location">
    <subcellularLocation>
        <location evidence="1">Membrane</location>
    </subcellularLocation>
    <subcellularLocation>
        <location evidence="4">Mitochondrion inner membrane</location>
    </subcellularLocation>
</comment>
<reference evidence="6" key="2">
    <citation type="journal article" date="2023" name="Int. J. Mol. Sci.">
        <title>De Novo Assembly and Annotation of 11 Diverse Shrub Willow (Salix) Genomes Reveals Novel Gene Organization in Sex-Linked Regions.</title>
        <authorList>
            <person name="Hyden B."/>
            <person name="Feng K."/>
            <person name="Yates T.B."/>
            <person name="Jawdy S."/>
            <person name="Cereghino C."/>
            <person name="Smart L.B."/>
            <person name="Muchero W."/>
        </authorList>
    </citation>
    <scope>NUCLEOTIDE SEQUENCE</scope>
    <source>
        <tissue evidence="6">Shoot tip</tissue>
    </source>
</reference>
<comment type="similarity">
    <text evidence="2 4">Belongs to the prohibitin family.</text>
</comment>
<sequence>MHHSALTNLIVLLLAGGGEIQKKLIEFSLVSPSLLHCLQDYIILSVLSKQVAAQEAERAKFIVEKAEQDKKSAVIRAEGEATSAQLIGQAIANNPAFITLRKIEAAREIAQTISTSANKVFLDSSDLLLNLQKMEFVS</sequence>
<protein>
    <recommendedName>
        <fullName evidence="4">Prohibitin</fullName>
    </recommendedName>
</protein>
<keyword evidence="3" id="KW-0472">Membrane</keyword>
<keyword evidence="5" id="KW-0732">Signal</keyword>
<evidence type="ECO:0000256" key="1">
    <source>
        <dbReference type="ARBA" id="ARBA00004370"/>
    </source>
</evidence>
<keyword evidence="4" id="KW-0999">Mitochondrion inner membrane</keyword>
<dbReference type="PANTHER" id="PTHR23222">
    <property type="entry name" value="PROHIBITIN"/>
    <property type="match status" value="1"/>
</dbReference>
<organism evidence="6 7">
    <name type="scientific">Salix suchowensis</name>
    <dbReference type="NCBI Taxonomy" id="1278906"/>
    <lineage>
        <taxon>Eukaryota</taxon>
        <taxon>Viridiplantae</taxon>
        <taxon>Streptophyta</taxon>
        <taxon>Embryophyta</taxon>
        <taxon>Tracheophyta</taxon>
        <taxon>Spermatophyta</taxon>
        <taxon>Magnoliopsida</taxon>
        <taxon>eudicotyledons</taxon>
        <taxon>Gunneridae</taxon>
        <taxon>Pentapetalae</taxon>
        <taxon>rosids</taxon>
        <taxon>fabids</taxon>
        <taxon>Malpighiales</taxon>
        <taxon>Salicaceae</taxon>
        <taxon>Saliceae</taxon>
        <taxon>Salix</taxon>
    </lineage>
</organism>
<evidence type="ECO:0000256" key="4">
    <source>
        <dbReference type="RuleBase" id="RU366048"/>
    </source>
</evidence>
<comment type="caution">
    <text evidence="6">The sequence shown here is derived from an EMBL/GenBank/DDBJ whole genome shotgun (WGS) entry which is preliminary data.</text>
</comment>
<name>A0ABQ9B3S5_9ROSI</name>
<reference evidence="6" key="1">
    <citation type="submission" date="2022-10" db="EMBL/GenBank/DDBJ databases">
        <authorList>
            <person name="Hyden B.L."/>
            <person name="Feng K."/>
            <person name="Yates T."/>
            <person name="Jawdy S."/>
            <person name="Smart L.B."/>
            <person name="Muchero W."/>
        </authorList>
    </citation>
    <scope>NUCLEOTIDE SEQUENCE</scope>
    <source>
        <tissue evidence="6">Shoot tip</tissue>
    </source>
</reference>
<keyword evidence="4" id="KW-0496">Mitochondrion</keyword>
<dbReference type="EMBL" id="JAPFFI010000013">
    <property type="protein sequence ID" value="KAJ6371753.1"/>
    <property type="molecule type" value="Genomic_DNA"/>
</dbReference>
<dbReference type="PRINTS" id="PR00679">
    <property type="entry name" value="PROHIBITIN"/>
</dbReference>
<evidence type="ECO:0000256" key="5">
    <source>
        <dbReference type="SAM" id="SignalP"/>
    </source>
</evidence>
<dbReference type="Proteomes" id="UP001141253">
    <property type="component" value="Chromosome 17"/>
</dbReference>
<feature type="signal peptide" evidence="5">
    <location>
        <begin position="1"/>
        <end position="20"/>
    </location>
</feature>
<gene>
    <name evidence="6" type="ORF">OIU77_002134</name>
</gene>
<evidence type="ECO:0000256" key="3">
    <source>
        <dbReference type="ARBA" id="ARBA00023136"/>
    </source>
</evidence>